<protein>
    <recommendedName>
        <fullName evidence="1">N(6)-L-threonylcarbamoyladenine synthase</fullName>
        <ecNumber evidence="1">2.3.1.234</ecNumber>
    </recommendedName>
</protein>
<sequence>MIRSSISRGILPRRIGGYYGGRCYMVLALESSCDDACVALLDKYSKDQAPKVIDQFKETLNSSGTGGIIPTDAHEFHQFTIANLVAKFCKKHNLNSTSPPDLICCTRGPGMVGSLSASLQFAKGLSVSWNKPLIGVHHMLGHILIANLPKSQQPEMEAPKYPFLSLLCSGGHTMLVLSKSLTEHEIIIDTVDIAAGDSIDKCARELGLVGNMLGKELESYVKAIPEDLKKKFENTDTKSRDNEFKFQLSLPLRSPKHLKIPEKLEFSFASFLSTIQGYRTKYFNGKDFDEMTKMFIAFKLQELVLDHMVNRINIALIKHGIDTINYTKADGKFKGVQDFICSGGVASNQRLRNKLHNNLNYRSLTKESESHILNFHFPDLALCTDNAIMIGVAGIEIFENLKVKSDLNILPIRKWPMDELLKVDGWVQLNDEEINKIRNLDL</sequence>
<dbReference type="FunCoup" id="Q6BH18">
    <property type="interactions" value="433"/>
</dbReference>
<dbReference type="PANTHER" id="PTHR11735">
    <property type="entry name" value="TRNA N6-ADENOSINE THREONYLCARBAMOYLTRANSFERASE"/>
    <property type="match status" value="1"/>
</dbReference>
<dbReference type="GO" id="GO:0005739">
    <property type="term" value="C:mitochondrion"/>
    <property type="evidence" value="ECO:0007669"/>
    <property type="project" value="UniProtKB-SubCell"/>
</dbReference>
<evidence type="ECO:0000256" key="5">
    <source>
        <dbReference type="ARBA" id="ARBA00023315"/>
    </source>
</evidence>
<keyword evidence="3 7" id="KW-0819">tRNA processing</keyword>
<dbReference type="InterPro" id="IPR017861">
    <property type="entry name" value="KAE1/TsaD"/>
</dbReference>
<gene>
    <name evidence="7" type="primary">QRI7</name>
    <name evidence="9" type="ordered locus">DEHA2G22066g</name>
</gene>
<dbReference type="OrthoDB" id="10259622at2759"/>
<evidence type="ECO:0000259" key="8">
    <source>
        <dbReference type="Pfam" id="PF00814"/>
    </source>
</evidence>
<dbReference type="VEuPathDB" id="FungiDB:DEHA2G22066g"/>
<dbReference type="GO" id="GO:0061711">
    <property type="term" value="F:tRNA N(6)-L-threonylcarbamoyladenine synthase activity"/>
    <property type="evidence" value="ECO:0007669"/>
    <property type="project" value="UniProtKB-EC"/>
</dbReference>
<dbReference type="STRING" id="284592.Q6BH18"/>
<evidence type="ECO:0000256" key="7">
    <source>
        <dbReference type="HAMAP-Rule" id="MF_03179"/>
    </source>
</evidence>
<comment type="cofactor">
    <cofactor evidence="7">
        <name>a divalent metal cation</name>
        <dbReference type="ChEBI" id="CHEBI:60240"/>
    </cofactor>
    <text evidence="7">Binds 1 divalent metal cation per subunit.</text>
</comment>
<dbReference type="Pfam" id="PF00814">
    <property type="entry name" value="TsaD"/>
    <property type="match status" value="1"/>
</dbReference>
<dbReference type="InterPro" id="IPR043129">
    <property type="entry name" value="ATPase_NBD"/>
</dbReference>
<accession>Q6BH18</accession>
<dbReference type="EMBL" id="CR382139">
    <property type="protein sequence ID" value="CAG91013.2"/>
    <property type="molecule type" value="Genomic_DNA"/>
</dbReference>
<evidence type="ECO:0000256" key="3">
    <source>
        <dbReference type="ARBA" id="ARBA00022694"/>
    </source>
</evidence>
<dbReference type="RefSeq" id="XP_462503.2">
    <property type="nucleotide sequence ID" value="XM_462503.1"/>
</dbReference>
<dbReference type="HAMAP" id="MF_01445">
    <property type="entry name" value="TsaD"/>
    <property type="match status" value="1"/>
</dbReference>
<keyword evidence="10" id="KW-1185">Reference proteome</keyword>
<evidence type="ECO:0000256" key="1">
    <source>
        <dbReference type="ARBA" id="ARBA00012156"/>
    </source>
</evidence>
<keyword evidence="4 7" id="KW-0479">Metal-binding</keyword>
<keyword evidence="5 7" id="KW-0012">Acyltransferase</keyword>
<dbReference type="HOGENOM" id="CLU_023208_4_1_1"/>
<comment type="subunit">
    <text evidence="7">Homodimer.</text>
</comment>
<evidence type="ECO:0000313" key="9">
    <source>
        <dbReference type="EMBL" id="CAG91013.2"/>
    </source>
</evidence>
<dbReference type="OMA" id="NAAMIGC"/>
<evidence type="ECO:0000256" key="6">
    <source>
        <dbReference type="ARBA" id="ARBA00048117"/>
    </source>
</evidence>
<dbReference type="InterPro" id="IPR000905">
    <property type="entry name" value="Gcp-like_dom"/>
</dbReference>
<dbReference type="EC" id="2.3.1.234" evidence="1"/>
<keyword evidence="7" id="KW-0496">Mitochondrion</keyword>
<dbReference type="GO" id="GO:0072670">
    <property type="term" value="P:mitochondrial tRNA threonylcarbamoyladenosine modification"/>
    <property type="evidence" value="ECO:0007669"/>
    <property type="project" value="TreeGrafter"/>
</dbReference>
<name>Q6BH18_DEBHA</name>
<dbReference type="GeneID" id="2905453"/>
<feature type="domain" description="Gcp-like" evidence="8">
    <location>
        <begin position="63"/>
        <end position="391"/>
    </location>
</feature>
<comment type="subcellular location">
    <subcellularLocation>
        <location evidence="7">Mitochondrion</location>
    </subcellularLocation>
</comment>
<reference evidence="9 10" key="1">
    <citation type="journal article" date="2004" name="Nature">
        <title>Genome evolution in yeasts.</title>
        <authorList>
            <consortium name="Genolevures"/>
            <person name="Dujon B."/>
            <person name="Sherman D."/>
            <person name="Fischer G."/>
            <person name="Durrens P."/>
            <person name="Casaregola S."/>
            <person name="Lafontaine I."/>
            <person name="de Montigny J."/>
            <person name="Marck C."/>
            <person name="Neuveglise C."/>
            <person name="Talla E."/>
            <person name="Goffard N."/>
            <person name="Frangeul L."/>
            <person name="Aigle M."/>
            <person name="Anthouard V."/>
            <person name="Babour A."/>
            <person name="Barbe V."/>
            <person name="Barnay S."/>
            <person name="Blanchin S."/>
            <person name="Beckerich J.M."/>
            <person name="Beyne E."/>
            <person name="Bleykasten C."/>
            <person name="Boisrame A."/>
            <person name="Boyer J."/>
            <person name="Cattolico L."/>
            <person name="Confanioleri F."/>
            <person name="de Daruvar A."/>
            <person name="Despons L."/>
            <person name="Fabre E."/>
            <person name="Fairhead C."/>
            <person name="Ferry-Dumazet H."/>
            <person name="Groppi A."/>
            <person name="Hantraye F."/>
            <person name="Hennequin C."/>
            <person name="Jauniaux N."/>
            <person name="Joyet P."/>
            <person name="Kachouri R."/>
            <person name="Kerrest A."/>
            <person name="Koszul R."/>
            <person name="Lemaire M."/>
            <person name="Lesur I."/>
            <person name="Ma L."/>
            <person name="Muller H."/>
            <person name="Nicaud J.M."/>
            <person name="Nikolski M."/>
            <person name="Oztas S."/>
            <person name="Ozier-Kalogeropoulos O."/>
            <person name="Pellenz S."/>
            <person name="Potier S."/>
            <person name="Richard G.F."/>
            <person name="Straub M.L."/>
            <person name="Suleau A."/>
            <person name="Swennene D."/>
            <person name="Tekaia F."/>
            <person name="Wesolowski-Louvel M."/>
            <person name="Westhof E."/>
            <person name="Wirth B."/>
            <person name="Zeniou-Meyer M."/>
            <person name="Zivanovic I."/>
            <person name="Bolotin-Fukuhara M."/>
            <person name="Thierry A."/>
            <person name="Bouchier C."/>
            <person name="Caudron B."/>
            <person name="Scarpelli C."/>
            <person name="Gaillardin C."/>
            <person name="Weissenbach J."/>
            <person name="Wincker P."/>
            <person name="Souciet J.L."/>
        </authorList>
    </citation>
    <scope>NUCLEOTIDE SEQUENCE [LARGE SCALE GENOMIC DNA]</scope>
    <source>
        <strain evidence="10">ATCC 36239 / CBS 767 / BCRC 21394 / JCM 1990 / NBRC 0083 / IGC 2968</strain>
    </source>
</reference>
<dbReference type="Gene3D" id="3.30.420.40">
    <property type="match status" value="3"/>
</dbReference>
<comment type="similarity">
    <text evidence="7">Belongs to the KAE1 / TsaD family.</text>
</comment>
<dbReference type="PANTHER" id="PTHR11735:SF6">
    <property type="entry name" value="TRNA N6-ADENOSINE THREONYLCARBAMOYLTRANSFERASE, MITOCHONDRIAL"/>
    <property type="match status" value="1"/>
</dbReference>
<dbReference type="InterPro" id="IPR017860">
    <property type="entry name" value="Peptidase_M22_CS"/>
</dbReference>
<proteinExistence type="inferred from homology"/>
<dbReference type="NCBIfam" id="TIGR00329">
    <property type="entry name" value="gcp_kae1"/>
    <property type="match status" value="1"/>
</dbReference>
<comment type="function">
    <text evidence="7">Required for the formation of a threonylcarbamoyl group on adenosine at position 37 (t(6)A37) in mitochondrial tRNAs that read codons beginning with adenine. Probably involved in the transfer of the threonylcarbamoyl moiety of threonylcarbamoyl-AMP (TC-AMP) to the N6 group of A37. Involved in mitochondrial genome maintenance.</text>
</comment>
<dbReference type="AlphaFoldDB" id="Q6BH18"/>
<dbReference type="InterPro" id="IPR022450">
    <property type="entry name" value="TsaD"/>
</dbReference>
<dbReference type="GO" id="GO:0046872">
    <property type="term" value="F:metal ion binding"/>
    <property type="evidence" value="ECO:0007669"/>
    <property type="project" value="UniProtKB-KW"/>
</dbReference>
<organism evidence="9 10">
    <name type="scientific">Debaryomyces hansenii (strain ATCC 36239 / CBS 767 / BCRC 21394 / JCM 1990 / NBRC 0083 / IGC 2968)</name>
    <name type="common">Yeast</name>
    <name type="synonym">Torulaspora hansenii</name>
    <dbReference type="NCBI Taxonomy" id="284592"/>
    <lineage>
        <taxon>Eukaryota</taxon>
        <taxon>Fungi</taxon>
        <taxon>Dikarya</taxon>
        <taxon>Ascomycota</taxon>
        <taxon>Saccharomycotina</taxon>
        <taxon>Pichiomycetes</taxon>
        <taxon>Debaryomycetaceae</taxon>
        <taxon>Debaryomyces</taxon>
    </lineage>
</organism>
<dbReference type="PROSITE" id="PS01016">
    <property type="entry name" value="GLYCOPROTEASE"/>
    <property type="match status" value="1"/>
</dbReference>
<evidence type="ECO:0000256" key="2">
    <source>
        <dbReference type="ARBA" id="ARBA00022679"/>
    </source>
</evidence>
<comment type="catalytic activity">
    <reaction evidence="6 7">
        <text>L-threonylcarbamoyladenylate + adenosine(37) in tRNA = N(6)-L-threonylcarbamoyladenosine(37) in tRNA + AMP + H(+)</text>
        <dbReference type="Rhea" id="RHEA:37059"/>
        <dbReference type="Rhea" id="RHEA-COMP:10162"/>
        <dbReference type="Rhea" id="RHEA-COMP:10163"/>
        <dbReference type="ChEBI" id="CHEBI:15378"/>
        <dbReference type="ChEBI" id="CHEBI:73682"/>
        <dbReference type="ChEBI" id="CHEBI:74411"/>
        <dbReference type="ChEBI" id="CHEBI:74418"/>
        <dbReference type="ChEBI" id="CHEBI:456215"/>
        <dbReference type="EC" id="2.3.1.234"/>
    </reaction>
</comment>
<dbReference type="KEGG" id="dha:DEHA2G22066g"/>
<dbReference type="eggNOG" id="KOG2707">
    <property type="taxonomic scope" value="Eukaryota"/>
</dbReference>
<dbReference type="Proteomes" id="UP000000599">
    <property type="component" value="Chromosome G"/>
</dbReference>
<evidence type="ECO:0000256" key="4">
    <source>
        <dbReference type="ARBA" id="ARBA00022723"/>
    </source>
</evidence>
<dbReference type="InParanoid" id="Q6BH18"/>
<dbReference type="SUPFAM" id="SSF53067">
    <property type="entry name" value="Actin-like ATPase domain"/>
    <property type="match status" value="2"/>
</dbReference>
<dbReference type="PRINTS" id="PR00789">
    <property type="entry name" value="OSIALOPTASE"/>
</dbReference>
<keyword evidence="2 7" id="KW-0808">Transferase</keyword>
<evidence type="ECO:0000313" key="10">
    <source>
        <dbReference type="Proteomes" id="UP000000599"/>
    </source>
</evidence>